<keyword evidence="1" id="KW-1133">Transmembrane helix</keyword>
<dbReference type="PANTHER" id="PTHR33710:SF71">
    <property type="entry name" value="ENDONUCLEASE_EXONUCLEASE_PHOSPHATASE DOMAIN-CONTAINING PROTEIN"/>
    <property type="match status" value="1"/>
</dbReference>
<feature type="transmembrane region" description="Helical" evidence="1">
    <location>
        <begin position="537"/>
        <end position="558"/>
    </location>
</feature>
<sequence>MGCSSGEWASGRILIIWDSNKLRSEEVVIGSFSISVKFALDGCEPLWLTVVYGPNSSSLRKDFWVELLDIFGISFPLWCISGDFNVIRRSSKKMGGSSLSSSTKDFDDFIRKCELLDPPLRNAPFTWSNMQESLVRKRLDRFLYSNEWDLSFPQSLQEVLPKRTSDHWPIVLGNQPVQANLKERNKVSFGVLNERKKSILKDIANLDVIKQGGGLSSELLIQRALRKGELEELISREEIHWRQKVRAKWVKEGDWIKASVLDVFTIAVFQDCWDVIKEDLVRVFAEFHSSGIINQREEGVVLKIDFEKAYDHVSWDFLDHVLEKKGLKTRRSFIPLLFTLVADVLSKMLLRAEKRNLLRGFQVDRNSTRASHLQFADDTIFFSNTSEEDLQTLKSLLLVFGQISGLKVNLDKSNIYGINLEQNHLSRLAELLDCKASGWSIPYLGLPLGGNPKACGFWDPVIERISKILDGLAKGFSIFWRSHSNGWDANTIVRWSHCCPWKAITQVFQEFSKFTRFVMQDPGLYLLQGFLQSSLSFLPYLIALILLQFSLLSSFGILRSLSRLSPLSSWWHTRRSSFPTLFFDIGVMAQIISVSQDGLGFPEEHFRHAIHHLLWLWFIEERDSFMASCVHSFNSGCVAGKEMR</sequence>
<evidence type="ECO:0000259" key="2">
    <source>
        <dbReference type="PROSITE" id="PS50878"/>
    </source>
</evidence>
<gene>
    <name evidence="3" type="ORF">CK203_012732</name>
</gene>
<dbReference type="Proteomes" id="UP000288805">
    <property type="component" value="Unassembled WGS sequence"/>
</dbReference>
<comment type="caution">
    <text evidence="3">The sequence shown here is derived from an EMBL/GenBank/DDBJ whole genome shotgun (WGS) entry which is preliminary data.</text>
</comment>
<reference evidence="3 4" key="1">
    <citation type="journal article" date="2018" name="PLoS Genet.">
        <title>Population sequencing reveals clonal diversity and ancestral inbreeding in the grapevine cultivar Chardonnay.</title>
        <authorList>
            <person name="Roach M.J."/>
            <person name="Johnson D.L."/>
            <person name="Bohlmann J."/>
            <person name="van Vuuren H.J."/>
            <person name="Jones S.J."/>
            <person name="Pretorius I.S."/>
            <person name="Schmidt S.A."/>
            <person name="Borneman A.R."/>
        </authorList>
    </citation>
    <scope>NUCLEOTIDE SEQUENCE [LARGE SCALE GENOMIC DNA]</scope>
    <source>
        <strain evidence="4">cv. Chardonnay</strain>
        <tissue evidence="3">Leaf</tissue>
    </source>
</reference>
<evidence type="ECO:0000313" key="4">
    <source>
        <dbReference type="Proteomes" id="UP000288805"/>
    </source>
</evidence>
<keyword evidence="1" id="KW-0472">Membrane</keyword>
<evidence type="ECO:0000256" key="1">
    <source>
        <dbReference type="SAM" id="Phobius"/>
    </source>
</evidence>
<name>A0A438KMU8_VITVI</name>
<proteinExistence type="predicted"/>
<dbReference type="EMBL" id="QGNW01000003">
    <property type="protein sequence ID" value="RVX22530.1"/>
    <property type="molecule type" value="Genomic_DNA"/>
</dbReference>
<organism evidence="3 4">
    <name type="scientific">Vitis vinifera</name>
    <name type="common">Grape</name>
    <dbReference type="NCBI Taxonomy" id="29760"/>
    <lineage>
        <taxon>Eukaryota</taxon>
        <taxon>Viridiplantae</taxon>
        <taxon>Streptophyta</taxon>
        <taxon>Embryophyta</taxon>
        <taxon>Tracheophyta</taxon>
        <taxon>Spermatophyta</taxon>
        <taxon>Magnoliopsida</taxon>
        <taxon>eudicotyledons</taxon>
        <taxon>Gunneridae</taxon>
        <taxon>Pentapetalae</taxon>
        <taxon>rosids</taxon>
        <taxon>Vitales</taxon>
        <taxon>Vitaceae</taxon>
        <taxon>Viteae</taxon>
        <taxon>Vitis</taxon>
    </lineage>
</organism>
<evidence type="ECO:0000313" key="3">
    <source>
        <dbReference type="EMBL" id="RVX22530.1"/>
    </source>
</evidence>
<dbReference type="SUPFAM" id="SSF56219">
    <property type="entry name" value="DNase I-like"/>
    <property type="match status" value="1"/>
</dbReference>
<accession>A0A438KMU8</accession>
<dbReference type="AlphaFoldDB" id="A0A438KMU8"/>
<dbReference type="InterPro" id="IPR036691">
    <property type="entry name" value="Endo/exonu/phosph_ase_sf"/>
</dbReference>
<feature type="domain" description="Reverse transcriptase" evidence="2">
    <location>
        <begin position="141"/>
        <end position="448"/>
    </location>
</feature>
<dbReference type="PANTHER" id="PTHR33710">
    <property type="entry name" value="BNAC02G09200D PROTEIN"/>
    <property type="match status" value="1"/>
</dbReference>
<keyword evidence="1" id="KW-0812">Transmembrane</keyword>
<dbReference type="Gene3D" id="3.60.10.10">
    <property type="entry name" value="Endonuclease/exonuclease/phosphatase"/>
    <property type="match status" value="1"/>
</dbReference>
<protein>
    <recommendedName>
        <fullName evidence="2">Reverse transcriptase domain-containing protein</fullName>
    </recommendedName>
</protein>
<dbReference type="PROSITE" id="PS50878">
    <property type="entry name" value="RT_POL"/>
    <property type="match status" value="1"/>
</dbReference>
<dbReference type="InterPro" id="IPR000477">
    <property type="entry name" value="RT_dom"/>
</dbReference>